<protein>
    <submittedName>
        <fullName evidence="1">Uncharacterized protein</fullName>
    </submittedName>
</protein>
<dbReference type="Proteomes" id="UP000186108">
    <property type="component" value="Plasmid pR1CP1"/>
</dbReference>
<proteinExistence type="predicted"/>
<geneLocation type="plasmid" evidence="2">
    <name>pr1cp1</name>
</geneLocation>
<evidence type="ECO:0000313" key="1">
    <source>
        <dbReference type="EMBL" id="ANS32042.1"/>
    </source>
</evidence>
<gene>
    <name evidence="1" type="ORF">R1CP_37180</name>
</gene>
<evidence type="ECO:0000313" key="2">
    <source>
        <dbReference type="Proteomes" id="UP000186108"/>
    </source>
</evidence>
<accession>A0A1B1KHE9</accession>
<name>A0A1B1KHE9_RHOOP</name>
<reference evidence="1 2" key="1">
    <citation type="submission" date="2014-07" db="EMBL/GenBank/DDBJ databases">
        <authorList>
            <person name="Zhang J.E."/>
            <person name="Yang H."/>
            <person name="Guo J."/>
            <person name="Deng Z."/>
            <person name="Luo H."/>
            <person name="Luo M."/>
            <person name="Zhao B."/>
        </authorList>
    </citation>
    <scope>NUCLEOTIDE SEQUENCE [LARGE SCALE GENOMIC DNA]</scope>
    <source>
        <strain evidence="1 2">1CP</strain>
        <plasmid evidence="2">Plasmid pr1cp1</plasmid>
    </source>
</reference>
<organism evidence="1 2">
    <name type="scientific">Rhodococcus opacus</name>
    <name type="common">Nocardia opaca</name>
    <dbReference type="NCBI Taxonomy" id="37919"/>
    <lineage>
        <taxon>Bacteria</taxon>
        <taxon>Bacillati</taxon>
        <taxon>Actinomycetota</taxon>
        <taxon>Actinomycetes</taxon>
        <taxon>Mycobacteriales</taxon>
        <taxon>Nocardiaceae</taxon>
        <taxon>Rhodococcus</taxon>
    </lineage>
</organism>
<dbReference type="AlphaFoldDB" id="A0A1B1KHE9"/>
<keyword evidence="1" id="KW-0614">Plasmid</keyword>
<sequence>MGPPSTPSPWSHITRAIRTRGVRYAATGYLGQAAPDLLPLRSGDVLVVNASKAAIPGAATSPAASGPPCWR</sequence>
<dbReference type="EMBL" id="CP009112">
    <property type="protein sequence ID" value="ANS32042.1"/>
    <property type="molecule type" value="Genomic_DNA"/>
</dbReference>
<dbReference type="PATRIC" id="fig|37919.13.peg.7835"/>